<proteinExistence type="predicted"/>
<feature type="non-terminal residue" evidence="2">
    <location>
        <position position="203"/>
    </location>
</feature>
<protein>
    <submittedName>
        <fullName evidence="2">Uncharacterized protein</fullName>
    </submittedName>
</protein>
<accession>A0A9Q1FBT7</accession>
<sequence>MDTKGVAKVRVSRVRGPGRAKGDRTQQGGRGVKKEEIINDVTESNEATGSRNRGMGKRGQRGRPGKGESRGKGPDTVGEPEGREIDAKCDTIRVRVSRVRDNENGTGHREEASREGIQGRGRGGQVRGRGPGRAKGDLTQQGGRGGKKEEIINEVTESNEDTRRKGFTRSKGATGSNGDTRSNEGTIRKGDTRSKGDTESNEA</sequence>
<keyword evidence="3" id="KW-1185">Reference proteome</keyword>
<feature type="compositionally biased region" description="Gly residues" evidence="1">
    <location>
        <begin position="118"/>
        <end position="133"/>
    </location>
</feature>
<evidence type="ECO:0000313" key="3">
    <source>
        <dbReference type="Proteomes" id="UP001152622"/>
    </source>
</evidence>
<feature type="region of interest" description="Disordered" evidence="1">
    <location>
        <begin position="1"/>
        <end position="203"/>
    </location>
</feature>
<name>A0A9Q1FBT7_SYNKA</name>
<feature type="compositionally biased region" description="Basic residues" evidence="1">
    <location>
        <begin position="54"/>
        <end position="64"/>
    </location>
</feature>
<gene>
    <name evidence="2" type="ORF">SKAU_G00225520</name>
</gene>
<feature type="compositionally biased region" description="Polar residues" evidence="1">
    <location>
        <begin position="41"/>
        <end position="50"/>
    </location>
</feature>
<organism evidence="2 3">
    <name type="scientific">Synaphobranchus kaupii</name>
    <name type="common">Kaup's arrowtooth eel</name>
    <dbReference type="NCBI Taxonomy" id="118154"/>
    <lineage>
        <taxon>Eukaryota</taxon>
        <taxon>Metazoa</taxon>
        <taxon>Chordata</taxon>
        <taxon>Craniata</taxon>
        <taxon>Vertebrata</taxon>
        <taxon>Euteleostomi</taxon>
        <taxon>Actinopterygii</taxon>
        <taxon>Neopterygii</taxon>
        <taxon>Teleostei</taxon>
        <taxon>Anguilliformes</taxon>
        <taxon>Synaphobranchidae</taxon>
        <taxon>Synaphobranchus</taxon>
    </lineage>
</organism>
<feature type="compositionally biased region" description="Basic and acidic residues" evidence="1">
    <location>
        <begin position="80"/>
        <end position="114"/>
    </location>
</feature>
<dbReference type="AlphaFoldDB" id="A0A9Q1FBT7"/>
<reference evidence="2" key="1">
    <citation type="journal article" date="2023" name="Science">
        <title>Genome structures resolve the early diversification of teleost fishes.</title>
        <authorList>
            <person name="Parey E."/>
            <person name="Louis A."/>
            <person name="Montfort J."/>
            <person name="Bouchez O."/>
            <person name="Roques C."/>
            <person name="Iampietro C."/>
            <person name="Lluch J."/>
            <person name="Castinel A."/>
            <person name="Donnadieu C."/>
            <person name="Desvignes T."/>
            <person name="Floi Bucao C."/>
            <person name="Jouanno E."/>
            <person name="Wen M."/>
            <person name="Mejri S."/>
            <person name="Dirks R."/>
            <person name="Jansen H."/>
            <person name="Henkel C."/>
            <person name="Chen W.J."/>
            <person name="Zahm M."/>
            <person name="Cabau C."/>
            <person name="Klopp C."/>
            <person name="Thompson A.W."/>
            <person name="Robinson-Rechavi M."/>
            <person name="Braasch I."/>
            <person name="Lecointre G."/>
            <person name="Bobe J."/>
            <person name="Postlethwait J.H."/>
            <person name="Berthelot C."/>
            <person name="Roest Crollius H."/>
            <person name="Guiguen Y."/>
        </authorList>
    </citation>
    <scope>NUCLEOTIDE SEQUENCE</scope>
    <source>
        <strain evidence="2">WJC10195</strain>
    </source>
</reference>
<feature type="compositionally biased region" description="Basic and acidic residues" evidence="1">
    <location>
        <begin position="186"/>
        <end position="203"/>
    </location>
</feature>
<feature type="compositionally biased region" description="Polar residues" evidence="1">
    <location>
        <begin position="171"/>
        <end position="185"/>
    </location>
</feature>
<comment type="caution">
    <text evidence="2">The sequence shown here is derived from an EMBL/GenBank/DDBJ whole genome shotgun (WGS) entry which is preliminary data.</text>
</comment>
<evidence type="ECO:0000256" key="1">
    <source>
        <dbReference type="SAM" id="MobiDB-lite"/>
    </source>
</evidence>
<evidence type="ECO:0000313" key="2">
    <source>
        <dbReference type="EMBL" id="KAJ8354985.1"/>
    </source>
</evidence>
<dbReference type="EMBL" id="JAINUF010000007">
    <property type="protein sequence ID" value="KAJ8354985.1"/>
    <property type="molecule type" value="Genomic_DNA"/>
</dbReference>
<dbReference type="Proteomes" id="UP001152622">
    <property type="component" value="Chromosome 7"/>
</dbReference>